<dbReference type="SUPFAM" id="SSF63829">
    <property type="entry name" value="Calcium-dependent phosphotriesterase"/>
    <property type="match status" value="1"/>
</dbReference>
<keyword evidence="1" id="KW-0732">Signal</keyword>
<dbReference type="HOGENOM" id="CLU_1489940_0_0_1"/>
<dbReference type="InterPro" id="IPR052998">
    <property type="entry name" value="Hetero-Diels-Alderase-like"/>
</dbReference>
<dbReference type="Gene3D" id="2.120.10.30">
    <property type="entry name" value="TolB, C-terminal domain"/>
    <property type="match status" value="1"/>
</dbReference>
<evidence type="ECO:0000313" key="2">
    <source>
        <dbReference type="EMBL" id="KFA69587.1"/>
    </source>
</evidence>
<dbReference type="PANTHER" id="PTHR42060">
    <property type="entry name" value="NHL REPEAT-CONTAINING PROTEIN-RELATED"/>
    <property type="match status" value="1"/>
</dbReference>
<accession>A0A084R052</accession>
<dbReference type="STRING" id="1283841.A0A084R052"/>
<dbReference type="EMBL" id="KL659406">
    <property type="protein sequence ID" value="KFA69587.1"/>
    <property type="molecule type" value="Genomic_DNA"/>
</dbReference>
<organism evidence="2 3">
    <name type="scientific">Stachybotrys chlorohalonatus (strain IBT 40285)</name>
    <dbReference type="NCBI Taxonomy" id="1283841"/>
    <lineage>
        <taxon>Eukaryota</taxon>
        <taxon>Fungi</taxon>
        <taxon>Dikarya</taxon>
        <taxon>Ascomycota</taxon>
        <taxon>Pezizomycotina</taxon>
        <taxon>Sordariomycetes</taxon>
        <taxon>Hypocreomycetidae</taxon>
        <taxon>Hypocreales</taxon>
        <taxon>Stachybotryaceae</taxon>
        <taxon>Stachybotrys</taxon>
    </lineage>
</organism>
<dbReference type="PANTHER" id="PTHR42060:SF3">
    <property type="entry name" value="SMP-30_GLUCONOLACTONASE_LRE-LIKE REGION DOMAIN-CONTAINING PROTEIN"/>
    <property type="match status" value="1"/>
</dbReference>
<feature type="chain" id="PRO_5001780024" description="SMP-30/Gluconolactonase/LRE-like region domain-containing protein" evidence="1">
    <location>
        <begin position="24"/>
        <end position="181"/>
    </location>
</feature>
<evidence type="ECO:0000313" key="3">
    <source>
        <dbReference type="Proteomes" id="UP000028524"/>
    </source>
</evidence>
<keyword evidence="3" id="KW-1185">Reference proteome</keyword>
<dbReference type="InterPro" id="IPR011042">
    <property type="entry name" value="6-blade_b-propeller_TolB-like"/>
</dbReference>
<proteinExistence type="predicted"/>
<dbReference type="AlphaFoldDB" id="A0A084R052"/>
<name>A0A084R052_STAC4</name>
<dbReference type="OrthoDB" id="5233393at2759"/>
<evidence type="ECO:0000256" key="1">
    <source>
        <dbReference type="SAM" id="SignalP"/>
    </source>
</evidence>
<sequence>MHTSSATFFFGLLILSFSTIANAQSSARLLYELPSIFIENIIVRPNGNLLLSTFDQGRVYTADPSNATSPLQVAVQIEGSTGLRGIAQVSPDVFVVSSGIFNPELWHFEPGTMRLSLLNFNSCGNSSSLSPSVQTVAEVPEAGALNGITPLPLKKHIVLGADSTTGNIWRVDTSTGESTGQ</sequence>
<evidence type="ECO:0008006" key="4">
    <source>
        <dbReference type="Google" id="ProtNLM"/>
    </source>
</evidence>
<dbReference type="OMA" id="PELWHFE"/>
<dbReference type="Proteomes" id="UP000028524">
    <property type="component" value="Unassembled WGS sequence"/>
</dbReference>
<reference evidence="2 3" key="1">
    <citation type="journal article" date="2014" name="BMC Genomics">
        <title>Comparative genome sequencing reveals chemotype-specific gene clusters in the toxigenic black mold Stachybotrys.</title>
        <authorList>
            <person name="Semeiks J."/>
            <person name="Borek D."/>
            <person name="Otwinowski Z."/>
            <person name="Grishin N.V."/>
        </authorList>
    </citation>
    <scope>NUCLEOTIDE SEQUENCE [LARGE SCALE GENOMIC DNA]</scope>
    <source>
        <strain evidence="2 3">IBT 40285</strain>
    </source>
</reference>
<gene>
    <name evidence="2" type="ORF">S40285_09289</name>
</gene>
<protein>
    <recommendedName>
        <fullName evidence="4">SMP-30/Gluconolactonase/LRE-like region domain-containing protein</fullName>
    </recommendedName>
</protein>
<dbReference type="InParanoid" id="A0A084R052"/>
<feature type="signal peptide" evidence="1">
    <location>
        <begin position="1"/>
        <end position="23"/>
    </location>
</feature>